<reference evidence="5 7" key="2">
    <citation type="submission" date="2017-11" db="EMBL/GenBank/DDBJ databases">
        <title>Draft Genome Sequence of Methylobacter psychrotolerans Sph1T, an Obligate Methanotroph from Low-Temperature Environments.</title>
        <authorList>
            <person name="Oshkin I.Y."/>
            <person name="Miroshnikov K."/>
            <person name="Belova S.E."/>
            <person name="Korzhenkov A."/>
            <person name="Toshchakov S.V."/>
            <person name="Dedysh S.N."/>
        </authorList>
    </citation>
    <scope>NUCLEOTIDE SEQUENCE [LARGE SCALE GENOMIC DNA]</scope>
    <source>
        <strain evidence="5 7">Sph1</strain>
    </source>
</reference>
<evidence type="ECO:0000259" key="3">
    <source>
        <dbReference type="Pfam" id="PF13511"/>
    </source>
</evidence>
<accession>A0A1Z4BVD0</accession>
<dbReference type="AlphaFoldDB" id="A0A1Z4BVD0"/>
<dbReference type="InterPro" id="IPR025392">
    <property type="entry name" value="DUF4124"/>
</dbReference>
<protein>
    <recommendedName>
        <fullName evidence="3">DUF4124 domain-containing protein</fullName>
    </recommendedName>
</protein>
<dbReference type="OrthoDB" id="72963at2"/>
<evidence type="ECO:0000256" key="1">
    <source>
        <dbReference type="SAM" id="MobiDB-lite"/>
    </source>
</evidence>
<evidence type="ECO:0000313" key="7">
    <source>
        <dbReference type="Proteomes" id="UP000237423"/>
    </source>
</evidence>
<dbReference type="EMBL" id="PGFZ01000001">
    <property type="protein sequence ID" value="POZ53246.1"/>
    <property type="molecule type" value="Genomic_DNA"/>
</dbReference>
<gene>
    <name evidence="5" type="ORF">AADEFJLK_00264</name>
    <name evidence="4" type="ORF">CEK71_03920</name>
</gene>
<name>A0A1Z4BVD0_9GAMM</name>
<reference evidence="4 6" key="1">
    <citation type="submission" date="2017-06" db="EMBL/GenBank/DDBJ databases">
        <title>Genome Sequencing of the methanotroph Methylovulum psychrotolerants str. HV10-M2 isolated from a high-altitude environment.</title>
        <authorList>
            <person name="Mateos-Rivera A."/>
        </authorList>
    </citation>
    <scope>NUCLEOTIDE SEQUENCE [LARGE SCALE GENOMIC DNA]</scope>
    <source>
        <strain evidence="4 6">HV10_M2</strain>
    </source>
</reference>
<evidence type="ECO:0000256" key="2">
    <source>
        <dbReference type="SAM" id="SignalP"/>
    </source>
</evidence>
<sequence length="180" mass="18315">MAIHQMAVNRLLCLSLLCVSAGSYGGVYKCTDRYGGIVYSDTECATRADRQPVNTASSPAVGSLAPSAPKLPHHPAVPSVSELMDKVQGRLKDLGGKFGGGSANTVLPGPVAAGGGLDANNLDVNSLDVTQLTQVLQALQALQCGDNAACLDTVACNEAGVLMGLCTDPALANNNGGAYR</sequence>
<dbReference type="Pfam" id="PF13511">
    <property type="entry name" value="DUF4124"/>
    <property type="match status" value="1"/>
</dbReference>
<feature type="chain" id="PRO_5033751949" description="DUF4124 domain-containing protein" evidence="2">
    <location>
        <begin position="26"/>
        <end position="180"/>
    </location>
</feature>
<feature type="signal peptide" evidence="2">
    <location>
        <begin position="1"/>
        <end position="25"/>
    </location>
</feature>
<feature type="region of interest" description="Disordered" evidence="1">
    <location>
        <begin position="50"/>
        <end position="76"/>
    </location>
</feature>
<proteinExistence type="predicted"/>
<dbReference type="Proteomes" id="UP000197019">
    <property type="component" value="Chromosome"/>
</dbReference>
<keyword evidence="2" id="KW-0732">Signal</keyword>
<evidence type="ECO:0000313" key="4">
    <source>
        <dbReference type="EMBL" id="ASF45277.1"/>
    </source>
</evidence>
<organism evidence="4 6">
    <name type="scientific">Methylovulum psychrotolerans</name>
    <dbReference type="NCBI Taxonomy" id="1704499"/>
    <lineage>
        <taxon>Bacteria</taxon>
        <taxon>Pseudomonadati</taxon>
        <taxon>Pseudomonadota</taxon>
        <taxon>Gammaproteobacteria</taxon>
        <taxon>Methylococcales</taxon>
        <taxon>Methylococcaceae</taxon>
        <taxon>Methylovulum</taxon>
    </lineage>
</organism>
<dbReference type="EMBL" id="CP022129">
    <property type="protein sequence ID" value="ASF45277.1"/>
    <property type="molecule type" value="Genomic_DNA"/>
</dbReference>
<dbReference type="RefSeq" id="WP_088618160.1">
    <property type="nucleotide sequence ID" value="NZ_CP022129.1"/>
</dbReference>
<feature type="domain" description="DUF4124" evidence="3">
    <location>
        <begin position="15"/>
        <end position="68"/>
    </location>
</feature>
<keyword evidence="6" id="KW-1185">Reference proteome</keyword>
<dbReference type="KEGG" id="mpsy:CEK71_03920"/>
<evidence type="ECO:0000313" key="5">
    <source>
        <dbReference type="EMBL" id="POZ53246.1"/>
    </source>
</evidence>
<evidence type="ECO:0000313" key="6">
    <source>
        <dbReference type="Proteomes" id="UP000197019"/>
    </source>
</evidence>
<dbReference type="Proteomes" id="UP000237423">
    <property type="component" value="Unassembled WGS sequence"/>
</dbReference>